<evidence type="ECO:0000256" key="8">
    <source>
        <dbReference type="ARBA" id="ARBA00022912"/>
    </source>
</evidence>
<dbReference type="FunFam" id="3.10.20.90:FF:000060">
    <property type="entry name" value="ubiquitin-like domain-containing CTD phosphatase 1"/>
    <property type="match status" value="1"/>
</dbReference>
<evidence type="ECO:0000256" key="5">
    <source>
        <dbReference type="ARBA" id="ARBA00022723"/>
    </source>
</evidence>
<dbReference type="PROSITE" id="PS50969">
    <property type="entry name" value="FCP1"/>
    <property type="match status" value="1"/>
</dbReference>
<dbReference type="InterPro" id="IPR029071">
    <property type="entry name" value="Ubiquitin-like_domsf"/>
</dbReference>
<dbReference type="SUPFAM" id="SSF56784">
    <property type="entry name" value="HAD-like"/>
    <property type="match status" value="1"/>
</dbReference>
<evidence type="ECO:0000256" key="1">
    <source>
        <dbReference type="ARBA" id="ARBA00001946"/>
    </source>
</evidence>
<protein>
    <recommendedName>
        <fullName evidence="4">Ubiquitin-like domain-containing CTD phosphatase 1</fullName>
        <ecNumber evidence="3">3.1.3.16</ecNumber>
    </recommendedName>
    <alternativeName>
        <fullName evidence="10">Nuclear proteasome inhibitor UBLCP1</fullName>
    </alternativeName>
</protein>
<comment type="subcellular location">
    <subcellularLocation>
        <location evidence="2">Nucleus</location>
    </subcellularLocation>
</comment>
<evidence type="ECO:0000256" key="10">
    <source>
        <dbReference type="ARBA" id="ARBA00032039"/>
    </source>
</evidence>
<evidence type="ECO:0000256" key="9">
    <source>
        <dbReference type="ARBA" id="ARBA00023242"/>
    </source>
</evidence>
<evidence type="ECO:0000259" key="14">
    <source>
        <dbReference type="PROSITE" id="PS50053"/>
    </source>
</evidence>
<evidence type="ECO:0000256" key="2">
    <source>
        <dbReference type="ARBA" id="ARBA00004123"/>
    </source>
</evidence>
<keyword evidence="9" id="KW-0539">Nucleus</keyword>
<dbReference type="InParanoid" id="A0A067QLQ5"/>
<dbReference type="InterPro" id="IPR036412">
    <property type="entry name" value="HAD-like_sf"/>
</dbReference>
<proteinExistence type="predicted"/>
<dbReference type="InterPro" id="IPR023214">
    <property type="entry name" value="HAD_sf"/>
</dbReference>
<dbReference type="PANTHER" id="PTHR48493">
    <property type="entry name" value="UBIQUITIN-LIKE DOMAIN-CONTAINING CTD PHOSPHATASE 1"/>
    <property type="match status" value="1"/>
</dbReference>
<evidence type="ECO:0000313" key="16">
    <source>
        <dbReference type="EMBL" id="KDR10230.1"/>
    </source>
</evidence>
<organism evidence="16 17">
    <name type="scientific">Zootermopsis nevadensis</name>
    <name type="common">Dampwood termite</name>
    <dbReference type="NCBI Taxonomy" id="136037"/>
    <lineage>
        <taxon>Eukaryota</taxon>
        <taxon>Metazoa</taxon>
        <taxon>Ecdysozoa</taxon>
        <taxon>Arthropoda</taxon>
        <taxon>Hexapoda</taxon>
        <taxon>Insecta</taxon>
        <taxon>Pterygota</taxon>
        <taxon>Neoptera</taxon>
        <taxon>Polyneoptera</taxon>
        <taxon>Dictyoptera</taxon>
        <taxon>Blattodea</taxon>
        <taxon>Blattoidea</taxon>
        <taxon>Termitoidae</taxon>
        <taxon>Termopsidae</taxon>
        <taxon>Zootermopsis</taxon>
    </lineage>
</organism>
<dbReference type="SMART" id="SM00577">
    <property type="entry name" value="CPDc"/>
    <property type="match status" value="1"/>
</dbReference>
<dbReference type="AlphaFoldDB" id="A0A067QLQ5"/>
<dbReference type="Pfam" id="PF00240">
    <property type="entry name" value="ubiquitin"/>
    <property type="match status" value="1"/>
</dbReference>
<dbReference type="Gene3D" id="3.10.20.90">
    <property type="entry name" value="Phosphatidylinositol 3-kinase Catalytic Subunit, Chain A, domain 1"/>
    <property type="match status" value="1"/>
</dbReference>
<dbReference type="InterPro" id="IPR004274">
    <property type="entry name" value="FCP1_dom"/>
</dbReference>
<feature type="region of interest" description="Disordered" evidence="13">
    <location>
        <begin position="328"/>
        <end position="351"/>
    </location>
</feature>
<dbReference type="PROSITE" id="PS50053">
    <property type="entry name" value="UBIQUITIN_2"/>
    <property type="match status" value="1"/>
</dbReference>
<dbReference type="STRING" id="136037.A0A067QLQ5"/>
<dbReference type="Gene3D" id="3.40.50.1000">
    <property type="entry name" value="HAD superfamily/HAD-like"/>
    <property type="match status" value="1"/>
</dbReference>
<evidence type="ECO:0000256" key="12">
    <source>
        <dbReference type="ARBA" id="ARBA00048336"/>
    </source>
</evidence>
<dbReference type="eggNOG" id="KOG1605">
    <property type="taxonomic scope" value="Eukaryota"/>
</dbReference>
<feature type="domain" description="Ubiquitin-like" evidence="14">
    <location>
        <begin position="21"/>
        <end position="93"/>
    </location>
</feature>
<dbReference type="CDD" id="cd01813">
    <property type="entry name" value="Ubl_UBLCP1"/>
    <property type="match status" value="1"/>
</dbReference>
<dbReference type="SUPFAM" id="SSF54236">
    <property type="entry name" value="Ubiquitin-like"/>
    <property type="match status" value="1"/>
</dbReference>
<dbReference type="FunFam" id="3.40.50.1000:FF:000050">
    <property type="entry name" value="Ubiquitin-like domain-containing CTD phosphatase 1"/>
    <property type="match status" value="1"/>
</dbReference>
<evidence type="ECO:0000259" key="15">
    <source>
        <dbReference type="PROSITE" id="PS50969"/>
    </source>
</evidence>
<evidence type="ECO:0000256" key="11">
    <source>
        <dbReference type="ARBA" id="ARBA00047761"/>
    </source>
</evidence>
<dbReference type="InterPro" id="IPR011943">
    <property type="entry name" value="HAD-SF_hydro_IIID"/>
</dbReference>
<dbReference type="GO" id="GO:0004722">
    <property type="term" value="F:protein serine/threonine phosphatase activity"/>
    <property type="evidence" value="ECO:0007669"/>
    <property type="project" value="UniProtKB-EC"/>
</dbReference>
<evidence type="ECO:0000256" key="4">
    <source>
        <dbReference type="ARBA" id="ARBA00014187"/>
    </source>
</evidence>
<feature type="domain" description="FCP1 homology" evidence="15">
    <location>
        <begin position="151"/>
        <end position="311"/>
    </location>
</feature>
<dbReference type="FunCoup" id="A0A067QLQ5">
    <property type="interactions" value="2075"/>
</dbReference>
<dbReference type="GO" id="GO:0046872">
    <property type="term" value="F:metal ion binding"/>
    <property type="evidence" value="ECO:0007669"/>
    <property type="project" value="UniProtKB-KW"/>
</dbReference>
<dbReference type="Proteomes" id="UP000027135">
    <property type="component" value="Unassembled WGS sequence"/>
</dbReference>
<dbReference type="eggNOG" id="KOG1872">
    <property type="taxonomic scope" value="Eukaryota"/>
</dbReference>
<evidence type="ECO:0000256" key="6">
    <source>
        <dbReference type="ARBA" id="ARBA00022801"/>
    </source>
</evidence>
<reference evidence="16 17" key="1">
    <citation type="journal article" date="2014" name="Nat. Commun.">
        <title>Molecular traces of alternative social organization in a termite genome.</title>
        <authorList>
            <person name="Terrapon N."/>
            <person name="Li C."/>
            <person name="Robertson H.M."/>
            <person name="Ji L."/>
            <person name="Meng X."/>
            <person name="Booth W."/>
            <person name="Chen Z."/>
            <person name="Childers C.P."/>
            <person name="Glastad K.M."/>
            <person name="Gokhale K."/>
            <person name="Gowin J."/>
            <person name="Gronenberg W."/>
            <person name="Hermansen R.A."/>
            <person name="Hu H."/>
            <person name="Hunt B.G."/>
            <person name="Huylmans A.K."/>
            <person name="Khalil S.M."/>
            <person name="Mitchell R.D."/>
            <person name="Munoz-Torres M.C."/>
            <person name="Mustard J.A."/>
            <person name="Pan H."/>
            <person name="Reese J.T."/>
            <person name="Scharf M.E."/>
            <person name="Sun F."/>
            <person name="Vogel H."/>
            <person name="Xiao J."/>
            <person name="Yang W."/>
            <person name="Yang Z."/>
            <person name="Yang Z."/>
            <person name="Zhou J."/>
            <person name="Zhu J."/>
            <person name="Brent C.S."/>
            <person name="Elsik C.G."/>
            <person name="Goodisman M.A."/>
            <person name="Liberles D.A."/>
            <person name="Roe R.M."/>
            <person name="Vargo E.L."/>
            <person name="Vilcinskas A."/>
            <person name="Wang J."/>
            <person name="Bornberg-Bauer E."/>
            <person name="Korb J."/>
            <person name="Zhang G."/>
            <person name="Liebig J."/>
        </authorList>
    </citation>
    <scope>NUCLEOTIDE SEQUENCE [LARGE SCALE GENOMIC DNA]</scope>
    <source>
        <tissue evidence="16">Whole organism</tissue>
    </source>
</reference>
<dbReference type="InterPro" id="IPR000626">
    <property type="entry name" value="Ubiquitin-like_dom"/>
</dbReference>
<dbReference type="OMA" id="TVHTPKY"/>
<evidence type="ECO:0000256" key="7">
    <source>
        <dbReference type="ARBA" id="ARBA00022842"/>
    </source>
</evidence>
<dbReference type="EC" id="3.1.3.16" evidence="3"/>
<evidence type="ECO:0000256" key="3">
    <source>
        <dbReference type="ARBA" id="ARBA00013081"/>
    </source>
</evidence>
<evidence type="ECO:0000256" key="13">
    <source>
        <dbReference type="SAM" id="MobiDB-lite"/>
    </source>
</evidence>
<keyword evidence="17" id="KW-1185">Reference proteome</keyword>
<dbReference type="EMBL" id="KK853179">
    <property type="protein sequence ID" value="KDR10230.1"/>
    <property type="molecule type" value="Genomic_DNA"/>
</dbReference>
<evidence type="ECO:0000313" key="17">
    <source>
        <dbReference type="Proteomes" id="UP000027135"/>
    </source>
</evidence>
<feature type="compositionally biased region" description="Basic residues" evidence="13">
    <location>
        <begin position="329"/>
        <end position="338"/>
    </location>
</feature>
<comment type="catalytic activity">
    <reaction evidence="12">
        <text>O-phospho-L-threonyl-[protein] + H2O = L-threonyl-[protein] + phosphate</text>
        <dbReference type="Rhea" id="RHEA:47004"/>
        <dbReference type="Rhea" id="RHEA-COMP:11060"/>
        <dbReference type="Rhea" id="RHEA-COMP:11605"/>
        <dbReference type="ChEBI" id="CHEBI:15377"/>
        <dbReference type="ChEBI" id="CHEBI:30013"/>
        <dbReference type="ChEBI" id="CHEBI:43474"/>
        <dbReference type="ChEBI" id="CHEBI:61977"/>
        <dbReference type="EC" id="3.1.3.16"/>
    </reaction>
</comment>
<dbReference type="GO" id="GO:0090364">
    <property type="term" value="P:regulation of proteasome assembly"/>
    <property type="evidence" value="ECO:0007669"/>
    <property type="project" value="InterPro"/>
</dbReference>
<dbReference type="InterPro" id="IPR051658">
    <property type="entry name" value="UBLCP1"/>
</dbReference>
<dbReference type="GO" id="GO:0005634">
    <property type="term" value="C:nucleus"/>
    <property type="evidence" value="ECO:0007669"/>
    <property type="project" value="UniProtKB-SubCell"/>
</dbReference>
<keyword evidence="6" id="KW-0378">Hydrolase</keyword>
<gene>
    <name evidence="16" type="ORF">L798_15729</name>
</gene>
<accession>A0A067QLQ5</accession>
<dbReference type="Pfam" id="PF03031">
    <property type="entry name" value="NIF"/>
    <property type="match status" value="1"/>
</dbReference>
<dbReference type="OrthoDB" id="1711508at2759"/>
<name>A0A067QLQ5_ZOONE</name>
<keyword evidence="5" id="KW-0479">Metal-binding</keyword>
<keyword evidence="8" id="KW-0904">Protein phosphatase</keyword>
<keyword evidence="7" id="KW-0460">Magnesium</keyword>
<comment type="catalytic activity">
    <reaction evidence="11">
        <text>O-phospho-L-seryl-[protein] + H2O = L-seryl-[protein] + phosphate</text>
        <dbReference type="Rhea" id="RHEA:20629"/>
        <dbReference type="Rhea" id="RHEA-COMP:9863"/>
        <dbReference type="Rhea" id="RHEA-COMP:11604"/>
        <dbReference type="ChEBI" id="CHEBI:15377"/>
        <dbReference type="ChEBI" id="CHEBI:29999"/>
        <dbReference type="ChEBI" id="CHEBI:43474"/>
        <dbReference type="ChEBI" id="CHEBI:83421"/>
        <dbReference type="EC" id="3.1.3.16"/>
    </reaction>
</comment>
<dbReference type="SMART" id="SM00213">
    <property type="entry name" value="UBQ"/>
    <property type="match status" value="1"/>
</dbReference>
<sequence length="351" mass="41041">MLLIYDRNNNMVYVSNMENEVKIVVKWNGKEYDICNLSDSDSIGTLKNAIHKETGVRPERQKLLNLKFKGKMPEDGCQLSTLKLKQGFKVMMMGSLEEDIADASAPPEDIPDVVNDLDIEDEEIAIESREVYLAKIERRVREYKINMLNEPRPGKKLLVLDVDYTLYDHRSAAETGYELMRPYLHEFLTSAYQDYDIVIWSATSMKWIEEKMKLLGVSTHNDYKIVFYLDNLAMISIFTPKYGVVQVKPLGVIWGKFDQYSSRNTIMFDDIRRNFLMNPGNGLKIRPFKRAHLNREKDKELLGLAKYLKDIVHEEDFNCLDHKHWEKYRPRKKDKHTTKKEVDNRESSGPS</sequence>
<comment type="cofactor">
    <cofactor evidence="1">
        <name>Mg(2+)</name>
        <dbReference type="ChEBI" id="CHEBI:18420"/>
    </cofactor>
</comment>
<feature type="compositionally biased region" description="Basic and acidic residues" evidence="13">
    <location>
        <begin position="339"/>
        <end position="351"/>
    </location>
</feature>
<dbReference type="PANTHER" id="PTHR48493:SF1">
    <property type="entry name" value="UBIQUITIN-LIKE DOMAIN-CONTAINING CTD PHOSPHATASE 1"/>
    <property type="match status" value="1"/>
</dbReference>
<dbReference type="NCBIfam" id="TIGR02245">
    <property type="entry name" value="HAD_IIID1"/>
    <property type="match status" value="1"/>
</dbReference>